<evidence type="ECO:0000256" key="3">
    <source>
        <dbReference type="ARBA" id="ARBA00023004"/>
    </source>
</evidence>
<evidence type="ECO:0000256" key="1">
    <source>
        <dbReference type="ARBA" id="ARBA00022714"/>
    </source>
</evidence>
<keyword evidence="1" id="KW-0001">2Fe-2S</keyword>
<evidence type="ECO:0000256" key="5">
    <source>
        <dbReference type="ARBA" id="ARBA00023284"/>
    </source>
</evidence>
<dbReference type="PANTHER" id="PTHR10293:SF16">
    <property type="entry name" value="GLUTAREDOXIN-RELATED PROTEIN 5, MITOCHONDRIAL"/>
    <property type="match status" value="1"/>
</dbReference>
<dbReference type="GO" id="GO:0005739">
    <property type="term" value="C:mitochondrion"/>
    <property type="evidence" value="ECO:0007669"/>
    <property type="project" value="UniProtKB-ARBA"/>
</dbReference>
<evidence type="ECO:0000256" key="2">
    <source>
        <dbReference type="ARBA" id="ARBA00022723"/>
    </source>
</evidence>
<dbReference type="CDD" id="cd03028">
    <property type="entry name" value="GRX_PICOT_like"/>
    <property type="match status" value="1"/>
</dbReference>
<dbReference type="Proteomes" id="UP000247409">
    <property type="component" value="Unassembled WGS sequence"/>
</dbReference>
<dbReference type="GO" id="GO:0051537">
    <property type="term" value="F:2 iron, 2 sulfur cluster binding"/>
    <property type="evidence" value="ECO:0007669"/>
    <property type="project" value="UniProtKB-KW"/>
</dbReference>
<dbReference type="OrthoDB" id="415696at2759"/>
<feature type="domain" description="Glutaredoxin" evidence="7">
    <location>
        <begin position="51"/>
        <end position="115"/>
    </location>
</feature>
<reference evidence="8 9" key="1">
    <citation type="journal article" date="2018" name="Mol. Biol. Evol.">
        <title>Analysis of the draft genome of the red seaweed Gracilariopsis chorda provides insights into genome size evolution in Rhodophyta.</title>
        <authorList>
            <person name="Lee J."/>
            <person name="Yang E.C."/>
            <person name="Graf L."/>
            <person name="Yang J.H."/>
            <person name="Qiu H."/>
            <person name="Zel Zion U."/>
            <person name="Chan C.X."/>
            <person name="Stephens T.G."/>
            <person name="Weber A.P.M."/>
            <person name="Boo G.H."/>
            <person name="Boo S.M."/>
            <person name="Kim K.M."/>
            <person name="Shin Y."/>
            <person name="Jung M."/>
            <person name="Lee S.J."/>
            <person name="Yim H.S."/>
            <person name="Lee J.H."/>
            <person name="Bhattacharya D."/>
            <person name="Yoon H.S."/>
        </authorList>
    </citation>
    <scope>NUCLEOTIDE SEQUENCE [LARGE SCALE GENOMIC DNA]</scope>
    <source>
        <strain evidence="8 9">SKKU-2015</strain>
        <tissue evidence="8">Whole body</tissue>
    </source>
</reference>
<organism evidence="8 9">
    <name type="scientific">Gracilariopsis chorda</name>
    <dbReference type="NCBI Taxonomy" id="448386"/>
    <lineage>
        <taxon>Eukaryota</taxon>
        <taxon>Rhodophyta</taxon>
        <taxon>Florideophyceae</taxon>
        <taxon>Rhodymeniophycidae</taxon>
        <taxon>Gracilariales</taxon>
        <taxon>Gracilariaceae</taxon>
        <taxon>Gracilariopsis</taxon>
    </lineage>
</organism>
<dbReference type="FunFam" id="3.40.30.10:FF:000005">
    <property type="entry name" value="Glutaredoxin 5"/>
    <property type="match status" value="1"/>
</dbReference>
<name>A0A2V3J3E5_9FLOR</name>
<dbReference type="Gene3D" id="3.40.30.10">
    <property type="entry name" value="Glutaredoxin"/>
    <property type="match status" value="1"/>
</dbReference>
<dbReference type="AlphaFoldDB" id="A0A2V3J3E5"/>
<dbReference type="Pfam" id="PF00462">
    <property type="entry name" value="Glutaredoxin"/>
    <property type="match status" value="1"/>
</dbReference>
<dbReference type="PANTHER" id="PTHR10293">
    <property type="entry name" value="GLUTAREDOXIN FAMILY MEMBER"/>
    <property type="match status" value="1"/>
</dbReference>
<dbReference type="STRING" id="448386.A0A2V3J3E5"/>
<evidence type="ECO:0000256" key="4">
    <source>
        <dbReference type="ARBA" id="ARBA00023014"/>
    </source>
</evidence>
<keyword evidence="9" id="KW-1185">Reference proteome</keyword>
<keyword evidence="3" id="KW-0408">Iron</keyword>
<evidence type="ECO:0000259" key="7">
    <source>
        <dbReference type="Pfam" id="PF00462"/>
    </source>
</evidence>
<dbReference type="NCBIfam" id="TIGR00365">
    <property type="entry name" value="Grx4 family monothiol glutaredoxin"/>
    <property type="match status" value="1"/>
</dbReference>
<dbReference type="PROSITE" id="PS51354">
    <property type="entry name" value="GLUTAREDOXIN_2"/>
    <property type="match status" value="1"/>
</dbReference>
<dbReference type="SUPFAM" id="SSF52833">
    <property type="entry name" value="Thioredoxin-like"/>
    <property type="match status" value="1"/>
</dbReference>
<keyword evidence="4" id="KW-0411">Iron-sulfur</keyword>
<evidence type="ECO:0000256" key="6">
    <source>
        <dbReference type="ARBA" id="ARBA00068246"/>
    </source>
</evidence>
<dbReference type="GO" id="GO:0046872">
    <property type="term" value="F:metal ion binding"/>
    <property type="evidence" value="ECO:0007669"/>
    <property type="project" value="UniProtKB-KW"/>
</dbReference>
<dbReference type="InterPro" id="IPR033658">
    <property type="entry name" value="GRX_PICOT-like"/>
</dbReference>
<sequence>MATRRLAGAMWAIRRHMCQSTDSHSDFSRVVKKQTVDVTQRIKDQLGESKVVLYMKGLPSQPQCGFSWKAVQILNAIGVEYKAHNVLVDEELRSGIKKYSAWPTIPQLYVSGDFVGGSDIIEDMARKGELQQMLSKSGAAMGEQEPS</sequence>
<dbReference type="EMBL" id="NBIV01000013">
    <property type="protein sequence ID" value="PXF48517.1"/>
    <property type="molecule type" value="Genomic_DNA"/>
</dbReference>
<protein>
    <recommendedName>
        <fullName evidence="6">Uncharacterized monothiol glutaredoxin ycf64</fullName>
    </recommendedName>
</protein>
<evidence type="ECO:0000313" key="8">
    <source>
        <dbReference type="EMBL" id="PXF48517.1"/>
    </source>
</evidence>
<evidence type="ECO:0000313" key="9">
    <source>
        <dbReference type="Proteomes" id="UP000247409"/>
    </source>
</evidence>
<keyword evidence="2" id="KW-0479">Metal-binding</keyword>
<dbReference type="InterPro" id="IPR004480">
    <property type="entry name" value="Monothiol_GRX-rel"/>
</dbReference>
<keyword evidence="5" id="KW-0676">Redox-active center</keyword>
<proteinExistence type="predicted"/>
<dbReference type="InterPro" id="IPR036249">
    <property type="entry name" value="Thioredoxin-like_sf"/>
</dbReference>
<gene>
    <name evidence="8" type="ORF">BWQ96_01686</name>
</gene>
<comment type="caution">
    <text evidence="8">The sequence shown here is derived from an EMBL/GenBank/DDBJ whole genome shotgun (WGS) entry which is preliminary data.</text>
</comment>
<dbReference type="InterPro" id="IPR002109">
    <property type="entry name" value="Glutaredoxin"/>
</dbReference>
<accession>A0A2V3J3E5</accession>